<dbReference type="PANTHER" id="PTHR28630:SF31">
    <property type="entry name" value="PEROXIREDOXIN-LIKE 2A"/>
    <property type="match status" value="1"/>
</dbReference>
<reference evidence="8 9" key="1">
    <citation type="submission" date="2022-05" db="EMBL/GenBank/DDBJ databases">
        <authorList>
            <consortium name="Genoscope - CEA"/>
            <person name="William W."/>
        </authorList>
    </citation>
    <scope>NUCLEOTIDE SEQUENCE [LARGE SCALE GENOMIC DNA]</scope>
</reference>
<evidence type="ECO:0000256" key="3">
    <source>
        <dbReference type="ARBA" id="ARBA00023284"/>
    </source>
</evidence>
<keyword evidence="2" id="KW-0963">Cytoplasm</keyword>
<protein>
    <recommendedName>
        <fullName evidence="5">Peroxiredoxin-like 2A</fullName>
    </recommendedName>
    <alternativeName>
        <fullName evidence="7">Peroxiredoxin-like 2 activated in M-CSF stimulated monocytes</fullName>
    </alternativeName>
    <alternativeName>
        <fullName evidence="6">Redox-regulatory protein FAM213A</fullName>
    </alternativeName>
</protein>
<proteinExistence type="inferred from homology"/>
<keyword evidence="3" id="KW-0676">Redox-active center</keyword>
<comment type="similarity">
    <text evidence="4">Belongs to the peroxiredoxin-like PRXL2 family. PRXL2A subfamily.</text>
</comment>
<evidence type="ECO:0000256" key="2">
    <source>
        <dbReference type="ARBA" id="ARBA00022490"/>
    </source>
</evidence>
<dbReference type="EMBL" id="CALNXI010000041">
    <property type="protein sequence ID" value="CAH3016408.1"/>
    <property type="molecule type" value="Genomic_DNA"/>
</dbReference>
<dbReference type="PANTHER" id="PTHR28630">
    <property type="match status" value="1"/>
</dbReference>
<accession>A0ABN8LL68</accession>
<dbReference type="InterPro" id="IPR032801">
    <property type="entry name" value="PXL2A/B/C"/>
</dbReference>
<comment type="subcellular location">
    <subcellularLocation>
        <location evidence="1">Cytoplasm</location>
    </subcellularLocation>
</comment>
<gene>
    <name evidence="8" type="ORF">PEVE_00029369</name>
</gene>
<organism evidence="8 9">
    <name type="scientific">Porites evermanni</name>
    <dbReference type="NCBI Taxonomy" id="104178"/>
    <lineage>
        <taxon>Eukaryota</taxon>
        <taxon>Metazoa</taxon>
        <taxon>Cnidaria</taxon>
        <taxon>Anthozoa</taxon>
        <taxon>Hexacorallia</taxon>
        <taxon>Scleractinia</taxon>
        <taxon>Fungiina</taxon>
        <taxon>Poritidae</taxon>
        <taxon>Porites</taxon>
    </lineage>
</organism>
<evidence type="ECO:0000256" key="4">
    <source>
        <dbReference type="ARBA" id="ARBA00023787"/>
    </source>
</evidence>
<evidence type="ECO:0000256" key="7">
    <source>
        <dbReference type="ARBA" id="ARBA00032129"/>
    </source>
</evidence>
<keyword evidence="9" id="KW-1185">Reference proteome</keyword>
<evidence type="ECO:0000313" key="9">
    <source>
        <dbReference type="Proteomes" id="UP001159427"/>
    </source>
</evidence>
<evidence type="ECO:0000256" key="5">
    <source>
        <dbReference type="ARBA" id="ARBA00023849"/>
    </source>
</evidence>
<evidence type="ECO:0000313" key="8">
    <source>
        <dbReference type="EMBL" id="CAH3016408.1"/>
    </source>
</evidence>
<dbReference type="Proteomes" id="UP001159427">
    <property type="component" value="Unassembled WGS sequence"/>
</dbReference>
<evidence type="ECO:0000256" key="6">
    <source>
        <dbReference type="ARBA" id="ARBA00032058"/>
    </source>
</evidence>
<comment type="caution">
    <text evidence="8">The sequence shown here is derived from an EMBL/GenBank/DDBJ whole genome shotgun (WGS) entry which is preliminary data.</text>
</comment>
<evidence type="ECO:0000256" key="1">
    <source>
        <dbReference type="ARBA" id="ARBA00004496"/>
    </source>
</evidence>
<sequence length="82" mass="9075">MLTSGFFRIGVWKAGLRALRKDIVWDLKGEGRILGGVFVIGPGEQGILLDHVAKDFGDEVDPRDVMTAVEKINNYSTEKSQL</sequence>
<name>A0ABN8LL68_9CNID</name>